<protein>
    <submittedName>
        <fullName evidence="6">Ankyrin repeat protein chloroplast-like</fullName>
    </submittedName>
</protein>
<keyword evidence="2 3" id="KW-0040">ANK repeat</keyword>
<dbReference type="SMART" id="SM00248">
    <property type="entry name" value="ANK"/>
    <property type="match status" value="3"/>
</dbReference>
<accession>A0A6J4SSH3</accession>
<dbReference type="Gene3D" id="1.25.40.20">
    <property type="entry name" value="Ankyrin repeat-containing domain"/>
    <property type="match status" value="1"/>
</dbReference>
<dbReference type="EMBL" id="CADCWA010000039">
    <property type="protein sequence ID" value="CAA9504085.1"/>
    <property type="molecule type" value="Genomic_DNA"/>
</dbReference>
<evidence type="ECO:0000313" key="6">
    <source>
        <dbReference type="EMBL" id="CAA9504085.1"/>
    </source>
</evidence>
<dbReference type="AlphaFoldDB" id="A0A6J4SSH3"/>
<feature type="repeat" description="ANK" evidence="3">
    <location>
        <begin position="62"/>
        <end position="94"/>
    </location>
</feature>
<dbReference type="GO" id="GO:0004842">
    <property type="term" value="F:ubiquitin-protein transferase activity"/>
    <property type="evidence" value="ECO:0007669"/>
    <property type="project" value="TreeGrafter"/>
</dbReference>
<dbReference type="PANTHER" id="PTHR24171:SF8">
    <property type="entry name" value="BRCA1-ASSOCIATED RING DOMAIN PROTEIN 1"/>
    <property type="match status" value="1"/>
</dbReference>
<feature type="repeat" description="ANK" evidence="3">
    <location>
        <begin position="95"/>
        <end position="127"/>
    </location>
</feature>
<dbReference type="PROSITE" id="PS50088">
    <property type="entry name" value="ANK_REPEAT"/>
    <property type="match status" value="3"/>
</dbReference>
<evidence type="ECO:0000256" key="4">
    <source>
        <dbReference type="SAM" id="MobiDB-lite"/>
    </source>
</evidence>
<evidence type="ECO:0000256" key="1">
    <source>
        <dbReference type="ARBA" id="ARBA00022737"/>
    </source>
</evidence>
<dbReference type="Pfam" id="PF12796">
    <property type="entry name" value="Ank_2"/>
    <property type="match status" value="1"/>
</dbReference>
<organism evidence="6">
    <name type="scientific">uncultured Sphingomonas sp</name>
    <dbReference type="NCBI Taxonomy" id="158754"/>
    <lineage>
        <taxon>Bacteria</taxon>
        <taxon>Pseudomonadati</taxon>
        <taxon>Pseudomonadota</taxon>
        <taxon>Alphaproteobacteria</taxon>
        <taxon>Sphingomonadales</taxon>
        <taxon>Sphingomonadaceae</taxon>
        <taxon>Sphingomonas</taxon>
        <taxon>environmental samples</taxon>
    </lineage>
</organism>
<sequence length="199" mass="21130">MHKLTRRLATAAVLAASATAAIAQYAPAGLGFLQAVRERDGAKVEELLGADGSTVVNFRNERGEAALHIVAARRDGTYLGYLLGKGADPNIQTKAGDTPLIVAARIGDVEAVDRLLRGRARVDLANRAGETPLIIAVQQRHTPVVKRLLEAGANADRKDNATGRSARDYASEDRRNPELLRLLESVKPAKASAVAGPKL</sequence>
<name>A0A6J4SSH3_9SPHN</name>
<dbReference type="SUPFAM" id="SSF48403">
    <property type="entry name" value="Ankyrin repeat"/>
    <property type="match status" value="1"/>
</dbReference>
<dbReference type="PROSITE" id="PS50297">
    <property type="entry name" value="ANK_REP_REGION"/>
    <property type="match status" value="2"/>
</dbReference>
<keyword evidence="5" id="KW-0732">Signal</keyword>
<dbReference type="InterPro" id="IPR002110">
    <property type="entry name" value="Ankyrin_rpt"/>
</dbReference>
<evidence type="ECO:0000256" key="2">
    <source>
        <dbReference type="ARBA" id="ARBA00023043"/>
    </source>
</evidence>
<evidence type="ECO:0000256" key="5">
    <source>
        <dbReference type="SAM" id="SignalP"/>
    </source>
</evidence>
<dbReference type="RefSeq" id="WP_294168010.1">
    <property type="nucleotide sequence ID" value="NZ_CADCWA010000039.1"/>
</dbReference>
<evidence type="ECO:0000256" key="3">
    <source>
        <dbReference type="PROSITE-ProRule" id="PRU00023"/>
    </source>
</evidence>
<keyword evidence="1" id="KW-0677">Repeat</keyword>
<dbReference type="PRINTS" id="PR01415">
    <property type="entry name" value="ANKYRIN"/>
</dbReference>
<reference evidence="6" key="1">
    <citation type="submission" date="2020-02" db="EMBL/GenBank/DDBJ databases">
        <authorList>
            <person name="Meier V. D."/>
        </authorList>
    </citation>
    <scope>NUCLEOTIDE SEQUENCE</scope>
    <source>
        <strain evidence="6">AVDCRST_MAG31</strain>
    </source>
</reference>
<feature type="repeat" description="ANK" evidence="3">
    <location>
        <begin position="128"/>
        <end position="160"/>
    </location>
</feature>
<dbReference type="InterPro" id="IPR036770">
    <property type="entry name" value="Ankyrin_rpt-contain_sf"/>
</dbReference>
<feature type="signal peptide" evidence="5">
    <location>
        <begin position="1"/>
        <end position="23"/>
    </location>
</feature>
<dbReference type="GO" id="GO:0085020">
    <property type="term" value="P:protein K6-linked ubiquitination"/>
    <property type="evidence" value="ECO:0007669"/>
    <property type="project" value="TreeGrafter"/>
</dbReference>
<proteinExistence type="predicted"/>
<gene>
    <name evidence="6" type="ORF">AVDCRST_MAG31-652</name>
</gene>
<feature type="chain" id="PRO_5027007732" evidence="5">
    <location>
        <begin position="24"/>
        <end position="199"/>
    </location>
</feature>
<feature type="region of interest" description="Disordered" evidence="4">
    <location>
        <begin position="155"/>
        <end position="174"/>
    </location>
</feature>
<dbReference type="PANTHER" id="PTHR24171">
    <property type="entry name" value="ANKYRIN REPEAT DOMAIN-CONTAINING PROTEIN 39-RELATED"/>
    <property type="match status" value="1"/>
</dbReference>